<dbReference type="EMBL" id="GGEC01001083">
    <property type="protein sequence ID" value="MBW81566.1"/>
    <property type="molecule type" value="Transcribed_RNA"/>
</dbReference>
<dbReference type="AlphaFoldDB" id="A0A2P2IK18"/>
<accession>A0A2P2IK18</accession>
<proteinExistence type="predicted"/>
<sequence length="27" mass="3032">MGHFMLVMGCFGCTKEREHVRGCIVSC</sequence>
<organism evidence="1">
    <name type="scientific">Rhizophora mucronata</name>
    <name type="common">Asiatic mangrove</name>
    <dbReference type="NCBI Taxonomy" id="61149"/>
    <lineage>
        <taxon>Eukaryota</taxon>
        <taxon>Viridiplantae</taxon>
        <taxon>Streptophyta</taxon>
        <taxon>Embryophyta</taxon>
        <taxon>Tracheophyta</taxon>
        <taxon>Spermatophyta</taxon>
        <taxon>Magnoliopsida</taxon>
        <taxon>eudicotyledons</taxon>
        <taxon>Gunneridae</taxon>
        <taxon>Pentapetalae</taxon>
        <taxon>rosids</taxon>
        <taxon>fabids</taxon>
        <taxon>Malpighiales</taxon>
        <taxon>Rhizophoraceae</taxon>
        <taxon>Rhizophora</taxon>
    </lineage>
</organism>
<name>A0A2P2IK18_RHIMU</name>
<evidence type="ECO:0000313" key="1">
    <source>
        <dbReference type="EMBL" id="MBW81566.1"/>
    </source>
</evidence>
<protein>
    <submittedName>
        <fullName evidence="1">Uncharacterized protein</fullName>
    </submittedName>
</protein>
<reference evidence="1" key="1">
    <citation type="submission" date="2018-02" db="EMBL/GenBank/DDBJ databases">
        <title>Rhizophora mucronata_Transcriptome.</title>
        <authorList>
            <person name="Meera S.P."/>
            <person name="Sreeshan A."/>
            <person name="Augustine A."/>
        </authorList>
    </citation>
    <scope>NUCLEOTIDE SEQUENCE</scope>
    <source>
        <tissue evidence="1">Leaf</tissue>
    </source>
</reference>